<dbReference type="Gene3D" id="3.40.30.10">
    <property type="entry name" value="Glutaredoxin"/>
    <property type="match status" value="1"/>
</dbReference>
<name>A0ABS9Q8Y5_9HYPH</name>
<keyword evidence="3" id="KW-1185">Reference proteome</keyword>
<comment type="caution">
    <text evidence="2">The sequence shown here is derived from an EMBL/GenBank/DDBJ whole genome shotgun (WGS) entry which is preliminary data.</text>
</comment>
<gene>
    <name evidence="2" type="ORF">L4923_02385</name>
</gene>
<dbReference type="EMBL" id="JAKREW010000001">
    <property type="protein sequence ID" value="MCG7503860.1"/>
    <property type="molecule type" value="Genomic_DNA"/>
</dbReference>
<reference evidence="2 3" key="1">
    <citation type="submission" date="2022-02" db="EMBL/GenBank/DDBJ databases">
        <title>Draft genome sequence of Mezorhizobium retamae strain IRAMC:0171 isolated from Retama raetam nodules.</title>
        <authorList>
            <person name="Bengaied R."/>
            <person name="Sbissi I."/>
            <person name="Huber K."/>
            <person name="Ghodbane F."/>
            <person name="Nouioui I."/>
            <person name="Tarhouni M."/>
            <person name="Gtari M."/>
        </authorList>
    </citation>
    <scope>NUCLEOTIDE SEQUENCE [LARGE SCALE GENOMIC DNA]</scope>
    <source>
        <strain evidence="2 3">IRAMC:0171</strain>
    </source>
</reference>
<dbReference type="SUPFAM" id="SSF52833">
    <property type="entry name" value="Thioredoxin-like"/>
    <property type="match status" value="1"/>
</dbReference>
<dbReference type="PANTHER" id="PTHR42673">
    <property type="entry name" value="MALEYLACETOACETATE ISOMERASE"/>
    <property type="match status" value="1"/>
</dbReference>
<dbReference type="SUPFAM" id="SSF47616">
    <property type="entry name" value="GST C-terminal domain-like"/>
    <property type="match status" value="1"/>
</dbReference>
<dbReference type="RefSeq" id="WP_239362057.1">
    <property type="nucleotide sequence ID" value="NZ_JAKREW010000001.1"/>
</dbReference>
<dbReference type="PROSITE" id="PS50404">
    <property type="entry name" value="GST_NTER"/>
    <property type="match status" value="1"/>
</dbReference>
<proteinExistence type="predicted"/>
<feature type="domain" description="GST N-terminal" evidence="1">
    <location>
        <begin position="1"/>
        <end position="79"/>
    </location>
</feature>
<sequence>MPSLLYATTSPYSSKVRMAAAYAGIALELKPVKTEEDPADLIGANPLGKIPVLVLENGQSIFDSRAITQYLNRQTKNALFPRNADKRTEAEALEALADGICDSALSMVYERRVRPEDKVFQPWLDRQWVKVTRSLDSLNANPPKLPKKITVGQIALRAALGYLSLRFAGKWEKGRGRLVRWAARFDEKFPELKGCIP</sequence>
<evidence type="ECO:0000259" key="1">
    <source>
        <dbReference type="PROSITE" id="PS50404"/>
    </source>
</evidence>
<evidence type="ECO:0000313" key="2">
    <source>
        <dbReference type="EMBL" id="MCG7503860.1"/>
    </source>
</evidence>
<dbReference type="InterPro" id="IPR036249">
    <property type="entry name" value="Thioredoxin-like_sf"/>
</dbReference>
<dbReference type="PANTHER" id="PTHR42673:SF4">
    <property type="entry name" value="MALEYLACETOACETATE ISOMERASE"/>
    <property type="match status" value="1"/>
</dbReference>
<protein>
    <submittedName>
        <fullName evidence="2">Glutathione S-transferase</fullName>
    </submittedName>
</protein>
<accession>A0ABS9Q8Y5</accession>
<dbReference type="CDD" id="cd03205">
    <property type="entry name" value="GST_C_6"/>
    <property type="match status" value="1"/>
</dbReference>
<evidence type="ECO:0000313" key="3">
    <source>
        <dbReference type="Proteomes" id="UP001201701"/>
    </source>
</evidence>
<dbReference type="Proteomes" id="UP001201701">
    <property type="component" value="Unassembled WGS sequence"/>
</dbReference>
<dbReference type="CDD" id="cd03049">
    <property type="entry name" value="GST_N_3"/>
    <property type="match status" value="1"/>
</dbReference>
<dbReference type="InterPro" id="IPR004045">
    <property type="entry name" value="Glutathione_S-Trfase_N"/>
</dbReference>
<organism evidence="2 3">
    <name type="scientific">Mesorhizobium retamae</name>
    <dbReference type="NCBI Taxonomy" id="2912854"/>
    <lineage>
        <taxon>Bacteria</taxon>
        <taxon>Pseudomonadati</taxon>
        <taxon>Pseudomonadota</taxon>
        <taxon>Alphaproteobacteria</taxon>
        <taxon>Hyphomicrobiales</taxon>
        <taxon>Phyllobacteriaceae</taxon>
        <taxon>Mesorhizobium</taxon>
    </lineage>
</organism>
<dbReference type="Pfam" id="PF13409">
    <property type="entry name" value="GST_N_2"/>
    <property type="match status" value="1"/>
</dbReference>
<dbReference type="InterPro" id="IPR036282">
    <property type="entry name" value="Glutathione-S-Trfase_C_sf"/>
</dbReference>
<dbReference type="Gene3D" id="1.20.1050.10">
    <property type="match status" value="1"/>
</dbReference>